<comment type="caution">
    <text evidence="6">Lacks conserved residue(s) required for the propagation of feature annotation.</text>
</comment>
<comment type="caution">
    <text evidence="7">The sequence shown here is derived from an EMBL/GenBank/DDBJ whole genome shotgun (WGS) entry which is preliminary data.</text>
</comment>
<dbReference type="PANTHER" id="PTHR23427">
    <property type="entry name" value="SURFEIT LOCUS PROTEIN"/>
    <property type="match status" value="1"/>
</dbReference>
<dbReference type="InterPro" id="IPR045214">
    <property type="entry name" value="Surf1/Surf4"/>
</dbReference>
<dbReference type="PROSITE" id="PS50895">
    <property type="entry name" value="SURF1"/>
    <property type="match status" value="1"/>
</dbReference>
<proteinExistence type="inferred from homology"/>
<evidence type="ECO:0000256" key="2">
    <source>
        <dbReference type="ARBA" id="ARBA00007165"/>
    </source>
</evidence>
<comment type="similarity">
    <text evidence="2 6">Belongs to the SURF1 family.</text>
</comment>
<dbReference type="STRING" id="1817760.A2151_00275"/>
<keyword evidence="6" id="KW-1003">Cell membrane</keyword>
<dbReference type="InterPro" id="IPR002994">
    <property type="entry name" value="Surf1/Shy1"/>
</dbReference>
<dbReference type="AlphaFoldDB" id="A0A1F6TUG9"/>
<gene>
    <name evidence="7" type="ORF">A2151_00275</name>
</gene>
<evidence type="ECO:0000256" key="5">
    <source>
        <dbReference type="ARBA" id="ARBA00023136"/>
    </source>
</evidence>
<dbReference type="Pfam" id="PF02104">
    <property type="entry name" value="SURF1"/>
    <property type="match status" value="1"/>
</dbReference>
<protein>
    <recommendedName>
        <fullName evidence="6">SURF1-like protein</fullName>
    </recommendedName>
</protein>
<evidence type="ECO:0000256" key="6">
    <source>
        <dbReference type="RuleBase" id="RU363076"/>
    </source>
</evidence>
<evidence type="ECO:0000313" key="7">
    <source>
        <dbReference type="EMBL" id="OGI48780.1"/>
    </source>
</evidence>
<feature type="transmembrane region" description="Helical" evidence="6">
    <location>
        <begin position="198"/>
        <end position="216"/>
    </location>
</feature>
<accession>A0A1F6TUG9</accession>
<evidence type="ECO:0000256" key="4">
    <source>
        <dbReference type="ARBA" id="ARBA00022989"/>
    </source>
</evidence>
<keyword evidence="4 6" id="KW-1133">Transmembrane helix</keyword>
<evidence type="ECO:0000256" key="3">
    <source>
        <dbReference type="ARBA" id="ARBA00022692"/>
    </source>
</evidence>
<reference evidence="7 8" key="1">
    <citation type="journal article" date="2016" name="Nat. Commun.">
        <title>Thousands of microbial genomes shed light on interconnected biogeochemical processes in an aquifer system.</title>
        <authorList>
            <person name="Anantharaman K."/>
            <person name="Brown C.T."/>
            <person name="Hug L.A."/>
            <person name="Sharon I."/>
            <person name="Castelle C.J."/>
            <person name="Probst A.J."/>
            <person name="Thomas B.C."/>
            <person name="Singh A."/>
            <person name="Wilkins M.J."/>
            <person name="Karaoz U."/>
            <person name="Brodie E.L."/>
            <person name="Williams K.H."/>
            <person name="Hubbard S.S."/>
            <person name="Banfield J.F."/>
        </authorList>
    </citation>
    <scope>NUCLEOTIDE SEQUENCE [LARGE SCALE GENOMIC DNA]</scope>
</reference>
<organism evidence="7 8">
    <name type="scientific">Candidatus Muproteobacteria bacterium RBG_16_65_34</name>
    <dbReference type="NCBI Taxonomy" id="1817760"/>
    <lineage>
        <taxon>Bacteria</taxon>
        <taxon>Pseudomonadati</taxon>
        <taxon>Pseudomonadota</taxon>
        <taxon>Candidatus Muproteobacteria</taxon>
    </lineage>
</organism>
<name>A0A1F6TUG9_9PROT</name>
<dbReference type="PANTHER" id="PTHR23427:SF2">
    <property type="entry name" value="SURFEIT LOCUS PROTEIN 1"/>
    <property type="match status" value="1"/>
</dbReference>
<comment type="subcellular location">
    <subcellularLocation>
        <location evidence="6">Cell membrane</location>
        <topology evidence="6">Multi-pass membrane protein</topology>
    </subcellularLocation>
    <subcellularLocation>
        <location evidence="1">Membrane</location>
    </subcellularLocation>
</comment>
<keyword evidence="5 6" id="KW-0472">Membrane</keyword>
<keyword evidence="3 6" id="KW-0812">Transmembrane</keyword>
<dbReference type="CDD" id="cd06662">
    <property type="entry name" value="SURF1"/>
    <property type="match status" value="1"/>
</dbReference>
<dbReference type="Proteomes" id="UP000178885">
    <property type="component" value="Unassembled WGS sequence"/>
</dbReference>
<dbReference type="EMBL" id="MFSU01000019">
    <property type="protein sequence ID" value="OGI48780.1"/>
    <property type="molecule type" value="Genomic_DNA"/>
</dbReference>
<sequence length="232" mass="26243">MALLLLLPLFLVQGFWQLQRAEEKRRLQEEYDRRATAPVMRVEPRLQQAEDLRFHRVVARGYYDARNQVLIGNRVHAGRVGYHVITPLRIEGGEVRVLVNRGWVPQREDGAPPPIDVPAGLVEAGGIATAPAEKPLTLGWTRSRGALTVWPHLDMRRYAELAPFAVQPVLILLNPGSPGGFAREWSRLDAGIAMHEGYAYQWFVLAGVLLVVYLVITLRRAERDDRTSENEK</sequence>
<dbReference type="GO" id="GO:0005886">
    <property type="term" value="C:plasma membrane"/>
    <property type="evidence" value="ECO:0007669"/>
    <property type="project" value="UniProtKB-SubCell"/>
</dbReference>
<evidence type="ECO:0000256" key="1">
    <source>
        <dbReference type="ARBA" id="ARBA00004370"/>
    </source>
</evidence>
<evidence type="ECO:0000313" key="8">
    <source>
        <dbReference type="Proteomes" id="UP000178885"/>
    </source>
</evidence>